<evidence type="ECO:0000313" key="3">
    <source>
        <dbReference type="EMBL" id="KAF4339472.1"/>
    </source>
</evidence>
<feature type="region of interest" description="Disordered" evidence="1">
    <location>
        <begin position="19"/>
        <end position="38"/>
    </location>
</feature>
<keyword evidence="2" id="KW-0812">Transmembrane</keyword>
<dbReference type="Proteomes" id="UP000730481">
    <property type="component" value="Unassembled WGS sequence"/>
</dbReference>
<protein>
    <submittedName>
        <fullName evidence="3">Uncharacterized protein</fullName>
    </submittedName>
</protein>
<dbReference type="CDD" id="cd12087">
    <property type="entry name" value="TM_EGFR-like"/>
    <property type="match status" value="1"/>
</dbReference>
<evidence type="ECO:0000256" key="2">
    <source>
        <dbReference type="SAM" id="Phobius"/>
    </source>
</evidence>
<comment type="caution">
    <text evidence="3">The sequence shown here is derived from an EMBL/GenBank/DDBJ whole genome shotgun (WGS) entry which is preliminary data.</text>
</comment>
<organism evidence="3 4">
    <name type="scientific">Fusarium beomiforme</name>
    <dbReference type="NCBI Taxonomy" id="44412"/>
    <lineage>
        <taxon>Eukaryota</taxon>
        <taxon>Fungi</taxon>
        <taxon>Dikarya</taxon>
        <taxon>Ascomycota</taxon>
        <taxon>Pezizomycotina</taxon>
        <taxon>Sordariomycetes</taxon>
        <taxon>Hypocreomycetidae</taxon>
        <taxon>Hypocreales</taxon>
        <taxon>Nectriaceae</taxon>
        <taxon>Fusarium</taxon>
        <taxon>Fusarium burgessii species complex</taxon>
    </lineage>
</organism>
<keyword evidence="2" id="KW-0472">Membrane</keyword>
<sequence length="167" mass="18500">MKDHDLIRNIDEDLAISETTSEVAQSDDSVSSTNVPEKNSSSFTKAWIAGALVPSVLFLALVNAFLIWWRKRRHRGQETPDNHITNNVQRSLGFDKPELDSKDITRPSNKEDGATITHTTSPDNIVSGFYTEIPAIEVPRTNTLSSPMSGAEIEANEVTVHELPTKK</sequence>
<feature type="compositionally biased region" description="Basic and acidic residues" evidence="1">
    <location>
        <begin position="95"/>
        <end position="113"/>
    </location>
</feature>
<feature type="transmembrane region" description="Helical" evidence="2">
    <location>
        <begin position="46"/>
        <end position="69"/>
    </location>
</feature>
<gene>
    <name evidence="3" type="ORF">FBEOM_6593</name>
</gene>
<reference evidence="3" key="1">
    <citation type="journal article" date="2017" name="Mycologia">
        <title>Fusarium algeriense, sp. nov., a novel toxigenic crown rot pathogen of durum wheat from Algeria is nested in the Fusarium burgessii species complex.</title>
        <authorList>
            <person name="Laraba I."/>
            <person name="Keddad A."/>
            <person name="Boureghda H."/>
            <person name="Abdallah N."/>
            <person name="Vaughan M.M."/>
            <person name="Proctor R.H."/>
            <person name="Busman M."/>
            <person name="O'Donnell K."/>
        </authorList>
    </citation>
    <scope>NUCLEOTIDE SEQUENCE</scope>
    <source>
        <strain evidence="3">NRRL 25174</strain>
    </source>
</reference>
<feature type="region of interest" description="Disordered" evidence="1">
    <location>
        <begin position="95"/>
        <end position="121"/>
    </location>
</feature>
<keyword evidence="2" id="KW-1133">Transmembrane helix</keyword>
<proteinExistence type="predicted"/>
<dbReference type="OrthoDB" id="5414836at2759"/>
<evidence type="ECO:0000313" key="4">
    <source>
        <dbReference type="Proteomes" id="UP000730481"/>
    </source>
</evidence>
<feature type="region of interest" description="Disordered" evidence="1">
    <location>
        <begin position="141"/>
        <end position="167"/>
    </location>
</feature>
<accession>A0A9P5AKE0</accession>
<reference evidence="3" key="2">
    <citation type="submission" date="2020-02" db="EMBL/GenBank/DDBJ databases">
        <title>Identification and distribution of gene clusters putatively required for synthesis of sphingolipid metabolism inhibitors in phylogenetically diverse species of the filamentous fungus Fusarium.</title>
        <authorList>
            <person name="Kim H.-S."/>
            <person name="Busman M."/>
            <person name="Brown D.W."/>
            <person name="Divon H."/>
            <person name="Uhlig S."/>
            <person name="Proctor R.H."/>
        </authorList>
    </citation>
    <scope>NUCLEOTIDE SEQUENCE</scope>
    <source>
        <strain evidence="3">NRRL 25174</strain>
    </source>
</reference>
<dbReference type="EMBL" id="PVQB02000284">
    <property type="protein sequence ID" value="KAF4339472.1"/>
    <property type="molecule type" value="Genomic_DNA"/>
</dbReference>
<dbReference type="AlphaFoldDB" id="A0A9P5AKE0"/>
<evidence type="ECO:0000256" key="1">
    <source>
        <dbReference type="SAM" id="MobiDB-lite"/>
    </source>
</evidence>
<keyword evidence="4" id="KW-1185">Reference proteome</keyword>
<name>A0A9P5AKE0_9HYPO</name>